<evidence type="ECO:0000256" key="1">
    <source>
        <dbReference type="ARBA" id="ARBA00004906"/>
    </source>
</evidence>
<name>A0A0D8ZZW9_9CYAN</name>
<dbReference type="STRING" id="1618023.UH38_04090"/>
<keyword evidence="7" id="KW-1185">Reference proteome</keyword>
<dbReference type="Gene3D" id="3.30.1910.20">
    <property type="entry name" value="asparaginyl-tRNA synthetase, N-terminal domain"/>
    <property type="match status" value="1"/>
</dbReference>
<dbReference type="PANTHER" id="PTHR22990:SF15">
    <property type="entry name" value="F-BOX ONLY PROTEIN 10"/>
    <property type="match status" value="1"/>
</dbReference>
<feature type="domain" description="Carbohydrate-binding/sugar hydrolysis" evidence="5">
    <location>
        <begin position="98"/>
        <end position="253"/>
    </location>
</feature>
<feature type="region of interest" description="Disordered" evidence="4">
    <location>
        <begin position="478"/>
        <end position="511"/>
    </location>
</feature>
<comment type="caution">
    <text evidence="6">The sequence shown here is derived from an EMBL/GenBank/DDBJ whole genome shotgun (WGS) entry which is preliminary data.</text>
</comment>
<gene>
    <name evidence="6" type="ORF">UH38_04090</name>
</gene>
<dbReference type="InterPro" id="IPR012334">
    <property type="entry name" value="Pectin_lyas_fold"/>
</dbReference>
<keyword evidence="3" id="KW-0833">Ubl conjugation pathway</keyword>
<dbReference type="InterPro" id="IPR011459">
    <property type="entry name" value="DUF1565"/>
</dbReference>
<evidence type="ECO:0000256" key="2">
    <source>
        <dbReference type="ARBA" id="ARBA00022737"/>
    </source>
</evidence>
<dbReference type="SMART" id="SM00722">
    <property type="entry name" value="CASH"/>
    <property type="match status" value="1"/>
</dbReference>
<dbReference type="Pfam" id="PF07602">
    <property type="entry name" value="DUF1565"/>
    <property type="match status" value="1"/>
</dbReference>
<protein>
    <recommendedName>
        <fullName evidence="5">Carbohydrate-binding/sugar hydrolysis domain-containing protein</fullName>
    </recommendedName>
</protein>
<evidence type="ECO:0000313" key="7">
    <source>
        <dbReference type="Proteomes" id="UP000032452"/>
    </source>
</evidence>
<dbReference type="NCBIfam" id="TIGR03804">
    <property type="entry name" value="para_beta_helix"/>
    <property type="match status" value="2"/>
</dbReference>
<evidence type="ECO:0000256" key="3">
    <source>
        <dbReference type="ARBA" id="ARBA00022786"/>
    </source>
</evidence>
<dbReference type="AlphaFoldDB" id="A0A0D8ZZW9"/>
<dbReference type="PANTHER" id="PTHR22990">
    <property type="entry name" value="F-BOX ONLY PROTEIN"/>
    <property type="match status" value="1"/>
</dbReference>
<dbReference type="Gene3D" id="2.160.20.10">
    <property type="entry name" value="Single-stranded right-handed beta-helix, Pectin lyase-like"/>
    <property type="match status" value="1"/>
</dbReference>
<reference evidence="6 7" key="1">
    <citation type="submission" date="2015-02" db="EMBL/GenBank/DDBJ databases">
        <title>Draft genome of a novel marine cyanobacterium (Chroococcales) isolated from South Atlantic Ocean.</title>
        <authorList>
            <person name="Rigonato J."/>
            <person name="Alvarenga D.O."/>
            <person name="Branco L.H."/>
            <person name="Varani A.M."/>
            <person name="Brandini F.P."/>
            <person name="Fiore M.F."/>
        </authorList>
    </citation>
    <scope>NUCLEOTIDE SEQUENCE [LARGE SCALE GENOMIC DNA]</scope>
    <source>
        <strain evidence="6 7">CENA595</strain>
    </source>
</reference>
<dbReference type="InterPro" id="IPR051550">
    <property type="entry name" value="SCF-Subunits/Alg-Epimerases"/>
</dbReference>
<dbReference type="InterPro" id="IPR006633">
    <property type="entry name" value="Carb-bd_sugar_hydrolysis-dom"/>
</dbReference>
<dbReference type="EMBL" id="JYON01000003">
    <property type="protein sequence ID" value="KJH72751.1"/>
    <property type="molecule type" value="Genomic_DNA"/>
</dbReference>
<dbReference type="OrthoDB" id="9759810at2"/>
<evidence type="ECO:0000256" key="4">
    <source>
        <dbReference type="SAM" id="MobiDB-lite"/>
    </source>
</evidence>
<feature type="region of interest" description="Disordered" evidence="4">
    <location>
        <begin position="432"/>
        <end position="451"/>
    </location>
</feature>
<evidence type="ECO:0000259" key="5">
    <source>
        <dbReference type="SMART" id="SM00722"/>
    </source>
</evidence>
<dbReference type="SUPFAM" id="SSF51126">
    <property type="entry name" value="Pectin lyase-like"/>
    <property type="match status" value="1"/>
</dbReference>
<comment type="pathway">
    <text evidence="1">Protein modification; protein ubiquitination.</text>
</comment>
<sequence>MAQSSLGGTVVPVSTTTSSASNRLFVNSGGNSANADGSQNAPFKTITQALQVAPPNSVIMLASGTYSAESGEKFPLLLKPGISIQGNPQSKGQGIIIQGGGTYMSRTFARQNITILGANNAAISGVTITNNNLRGYGLWIESTSPVVTNNTFTGNNHDGISITGSSSPQVSNNYFYQNGANGMTIYGTSQPKIQENVFEKTGFGINIAQKSAPIIINNRIVQNRSGIVTQASARPILRGNVIEGNTEDGIVAIAQSQPDLGTQAEPGKNVFRQNGRYDINGSASKQVLVAFGNQLASDRISGNLDLSGTVSPRTQIAQNIPVAPQTPRIVPTINRSAAMPKSPRIVPTINRSAAMPKPPVVSNPIVTPKPPSSNSQPIVVVRNRRNPIAPTATTNNTSESAINIPVPLPDSNSELPSAEPVEIATVPQGSNLGSVAINDLPPQPTVSDPLSPPPIDRNLPVLESAQISEAELLPVPGGNIPVGNSRKLPKPTVNRSAPTSTAGGPPTPPTQATILGFRYRVVVEADSKSRQDFVRSVVPGAFRTFANGKVLMQVGAYKDRAEADAMMQLVGSKGLRGVLEELN</sequence>
<dbReference type="InterPro" id="IPR022441">
    <property type="entry name" value="Para_beta_helix_rpt-2"/>
</dbReference>
<feature type="compositionally biased region" description="Low complexity" evidence="4">
    <location>
        <begin position="388"/>
        <end position="397"/>
    </location>
</feature>
<dbReference type="Proteomes" id="UP000032452">
    <property type="component" value="Unassembled WGS sequence"/>
</dbReference>
<evidence type="ECO:0000313" key="6">
    <source>
        <dbReference type="EMBL" id="KJH72751.1"/>
    </source>
</evidence>
<feature type="region of interest" description="Disordered" evidence="4">
    <location>
        <begin position="388"/>
        <end position="416"/>
    </location>
</feature>
<dbReference type="InterPro" id="IPR006626">
    <property type="entry name" value="PbH1"/>
</dbReference>
<keyword evidence="2" id="KW-0677">Repeat</keyword>
<organism evidence="6 7">
    <name type="scientific">Aliterella atlantica CENA595</name>
    <dbReference type="NCBI Taxonomy" id="1618023"/>
    <lineage>
        <taxon>Bacteria</taxon>
        <taxon>Bacillati</taxon>
        <taxon>Cyanobacteriota</taxon>
        <taxon>Cyanophyceae</taxon>
        <taxon>Chroococcidiopsidales</taxon>
        <taxon>Aliterellaceae</taxon>
        <taxon>Aliterella</taxon>
    </lineage>
</organism>
<dbReference type="InterPro" id="IPR011050">
    <property type="entry name" value="Pectin_lyase_fold/virulence"/>
</dbReference>
<accession>A0A0D8ZZW9</accession>
<proteinExistence type="predicted"/>
<dbReference type="SMART" id="SM00710">
    <property type="entry name" value="PbH1"/>
    <property type="match status" value="6"/>
</dbReference>